<keyword evidence="3" id="KW-1185">Reference proteome</keyword>
<dbReference type="Pfam" id="PF14063">
    <property type="entry name" value="DUF4254"/>
    <property type="match status" value="1"/>
</dbReference>
<reference evidence="2 3" key="1">
    <citation type="journal article" date="2015" name="PeerJ">
        <title>First genomic representation of candidate bacterial phylum KSB3 points to enhanced environmental sensing as a trigger of wastewater bulking.</title>
        <authorList>
            <person name="Sekiguchi Y."/>
            <person name="Ohashi A."/>
            <person name="Parks D.H."/>
            <person name="Yamauchi T."/>
            <person name="Tyson G.W."/>
            <person name="Hugenholtz P."/>
        </authorList>
    </citation>
    <scope>NUCLEOTIDE SEQUENCE [LARGE SCALE GENOMIC DNA]</scope>
</reference>
<evidence type="ECO:0000313" key="2">
    <source>
        <dbReference type="EMBL" id="GAK52836.1"/>
    </source>
</evidence>
<dbReference type="STRING" id="1499966.U14_04093"/>
<dbReference type="EMBL" id="DF820459">
    <property type="protein sequence ID" value="GAK52836.1"/>
    <property type="molecule type" value="Genomic_DNA"/>
</dbReference>
<sequence>MQRMPQNFGQIISQLAQVNIALWHEEDKARSHDDQIVAQAKRRIDQLNQQRNDLIEAIDETAIALSTQCSK</sequence>
<organism evidence="2 3">
    <name type="scientific">Candidatus Moduliflexus flocculans</name>
    <dbReference type="NCBI Taxonomy" id="1499966"/>
    <lineage>
        <taxon>Bacteria</taxon>
        <taxon>Candidatus Moduliflexota</taxon>
        <taxon>Candidatus Moduliflexia</taxon>
        <taxon>Candidatus Moduliflexales</taxon>
        <taxon>Candidatus Moduliflexaceae</taxon>
    </lineage>
</organism>
<proteinExistence type="predicted"/>
<dbReference type="AlphaFoldDB" id="A0A0S6W3F0"/>
<accession>A0A0S6W3F0</accession>
<dbReference type="Proteomes" id="UP000030700">
    <property type="component" value="Unassembled WGS sequence"/>
</dbReference>
<evidence type="ECO:0000313" key="3">
    <source>
        <dbReference type="Proteomes" id="UP000030700"/>
    </source>
</evidence>
<name>A0A0S6W3F0_9BACT</name>
<protein>
    <submittedName>
        <fullName evidence="2">Uncharacterized protein</fullName>
    </submittedName>
</protein>
<keyword evidence="1" id="KW-0175">Coiled coil</keyword>
<feature type="coiled-coil region" evidence="1">
    <location>
        <begin position="37"/>
        <end position="64"/>
    </location>
</feature>
<dbReference type="InterPro" id="IPR025350">
    <property type="entry name" value="DUF4254"/>
</dbReference>
<evidence type="ECO:0000256" key="1">
    <source>
        <dbReference type="SAM" id="Coils"/>
    </source>
</evidence>
<dbReference type="HOGENOM" id="CLU_2803730_0_0_0"/>
<gene>
    <name evidence="2" type="ORF">U14_04093</name>
</gene>